<reference evidence="2 3" key="1">
    <citation type="submission" date="2018-10" db="EMBL/GenBank/DDBJ databases">
        <title>Sequencing the genomes of 1000 actinobacteria strains.</title>
        <authorList>
            <person name="Klenk H.-P."/>
        </authorList>
    </citation>
    <scope>NUCLEOTIDE SEQUENCE [LARGE SCALE GENOMIC DNA]</scope>
    <source>
        <strain evidence="2 3">DSM 43911</strain>
    </source>
</reference>
<dbReference type="AlphaFoldDB" id="A0A495XBX9"/>
<evidence type="ECO:0000313" key="3">
    <source>
        <dbReference type="Proteomes" id="UP000272729"/>
    </source>
</evidence>
<keyword evidence="1" id="KW-0732">Signal</keyword>
<keyword evidence="3" id="KW-1185">Reference proteome</keyword>
<feature type="signal peptide" evidence="1">
    <location>
        <begin position="1"/>
        <end position="33"/>
    </location>
</feature>
<gene>
    <name evidence="2" type="ORF">DFJ66_3895</name>
</gene>
<dbReference type="OrthoDB" id="2483993at2"/>
<proteinExistence type="predicted"/>
<dbReference type="Gene3D" id="2.60.120.260">
    <property type="entry name" value="Galactose-binding domain-like"/>
    <property type="match status" value="1"/>
</dbReference>
<name>A0A495XBX9_9PSEU</name>
<evidence type="ECO:0000256" key="1">
    <source>
        <dbReference type="SAM" id="SignalP"/>
    </source>
</evidence>
<dbReference type="Pfam" id="PF22633">
    <property type="entry name" value="F5_F8_type_C_2"/>
    <property type="match status" value="1"/>
</dbReference>
<dbReference type="Proteomes" id="UP000272729">
    <property type="component" value="Unassembled WGS sequence"/>
</dbReference>
<evidence type="ECO:0000313" key="2">
    <source>
        <dbReference type="EMBL" id="RKT70625.1"/>
    </source>
</evidence>
<dbReference type="InterPro" id="IPR008979">
    <property type="entry name" value="Galactose-bd-like_sf"/>
</dbReference>
<dbReference type="SUPFAM" id="SSF49785">
    <property type="entry name" value="Galactose-binding domain-like"/>
    <property type="match status" value="1"/>
</dbReference>
<accession>A0A495XBX9</accession>
<feature type="chain" id="PRO_5019782639" evidence="1">
    <location>
        <begin position="34"/>
        <end position="521"/>
    </location>
</feature>
<protein>
    <submittedName>
        <fullName evidence="2">F5/8 type C domain-containing protein</fullName>
    </submittedName>
</protein>
<sequence>MKRPLRAPARRRPAITLLCAALALGFLPGQAFAGTPTTQAAVPTNDDVVIAQRLQTMVQPVLTAVAADTQVRALVRTIAARQFDGDTNALLSTVVREAEESRVVNPTEPGWVALKNGIAQLADVNGFAYQPQIYIPNQDEGVLAGDSVVVAVAPADETLTSVPGYVLNPAGQVQQTPAAIDEAYVETKEVWVLSVNESSATNPTTTTTLEAVPLSEAGPGVLATCNPTGTRNNKGLEYLQKWRVPNRNEFGGWFEGKREMRAIVLTTTGVTIRTIAFPSIKKKYIDRWQDSDLFITTWDRAQWGDVLGYQWYEEDGGPEVTIGVSIPFFGGNINANVKWRKRDDNGGSAAVMFSESTYLEYNTGKVAFSMCSQGGDGGTGYDNLARTGIAAASSTYPGYSPARVNDGSTNTSLGGGYSWANNAGTYPPGNPEWVQVDFGVDKTFRRVVVYTSAGYPIKDFDVQVWNGVTFVSVAAVRNNTALSTTVTFAPRTSRLVRVLGLSGPTHQPGFVRVNELEVYAA</sequence>
<comment type="caution">
    <text evidence="2">The sequence shown here is derived from an EMBL/GenBank/DDBJ whole genome shotgun (WGS) entry which is preliminary data.</text>
</comment>
<organism evidence="2 3">
    <name type="scientific">Saccharothrix variisporea</name>
    <dbReference type="NCBI Taxonomy" id="543527"/>
    <lineage>
        <taxon>Bacteria</taxon>
        <taxon>Bacillati</taxon>
        <taxon>Actinomycetota</taxon>
        <taxon>Actinomycetes</taxon>
        <taxon>Pseudonocardiales</taxon>
        <taxon>Pseudonocardiaceae</taxon>
        <taxon>Saccharothrix</taxon>
    </lineage>
</organism>
<dbReference type="EMBL" id="RBXR01000001">
    <property type="protein sequence ID" value="RKT70625.1"/>
    <property type="molecule type" value="Genomic_DNA"/>
</dbReference>